<dbReference type="GO" id="GO:0017001">
    <property type="term" value="P:antibiotic catabolic process"/>
    <property type="evidence" value="ECO:0007669"/>
    <property type="project" value="InterPro"/>
</dbReference>
<dbReference type="InterPro" id="IPR002137">
    <property type="entry name" value="Beta-lactam_class-D_AS"/>
</dbReference>
<evidence type="ECO:0000256" key="2">
    <source>
        <dbReference type="ARBA" id="ARBA00012865"/>
    </source>
</evidence>
<feature type="active site" description="Acyl-ester intermediate" evidence="6">
    <location>
        <position position="58"/>
    </location>
</feature>
<proteinExistence type="inferred from homology"/>
<reference evidence="10 11" key="1">
    <citation type="submission" date="2023-11" db="EMBL/GenBank/DDBJ databases">
        <title>Peredibacter starrii A3.12.</title>
        <authorList>
            <person name="Mitchell R.J."/>
        </authorList>
    </citation>
    <scope>NUCLEOTIDE SEQUENCE [LARGE SCALE GENOMIC DNA]</scope>
    <source>
        <strain evidence="10 11">A3.12</strain>
    </source>
</reference>
<dbReference type="Pfam" id="PF00905">
    <property type="entry name" value="Transpeptidase"/>
    <property type="match status" value="1"/>
</dbReference>
<dbReference type="InterPro" id="IPR001460">
    <property type="entry name" value="PCN-bd_Tpept"/>
</dbReference>
<dbReference type="Proteomes" id="UP001324634">
    <property type="component" value="Chromosome"/>
</dbReference>
<dbReference type="EC" id="3.5.2.6" evidence="2 7"/>
<keyword evidence="4 7" id="KW-0378">Hydrolase</keyword>
<dbReference type="GO" id="GO:0008800">
    <property type="term" value="F:beta-lactamase activity"/>
    <property type="evidence" value="ECO:0007669"/>
    <property type="project" value="UniProtKB-UniRule"/>
</dbReference>
<dbReference type="AlphaFoldDB" id="A0AAX4HLR7"/>
<dbReference type="GO" id="GO:0046677">
    <property type="term" value="P:response to antibiotic"/>
    <property type="evidence" value="ECO:0007669"/>
    <property type="project" value="UniProtKB-UniRule"/>
</dbReference>
<dbReference type="PROSITE" id="PS00337">
    <property type="entry name" value="BETA_LACTAMASE_D"/>
    <property type="match status" value="1"/>
</dbReference>
<evidence type="ECO:0000256" key="6">
    <source>
        <dbReference type="PIRSR" id="PIRSR602137-50"/>
    </source>
</evidence>
<dbReference type="SUPFAM" id="SSF56601">
    <property type="entry name" value="beta-lactamase/transpeptidase-like"/>
    <property type="match status" value="1"/>
</dbReference>
<dbReference type="Gene3D" id="3.40.710.10">
    <property type="entry name" value="DD-peptidase/beta-lactamase superfamily"/>
    <property type="match status" value="1"/>
</dbReference>
<dbReference type="InterPro" id="IPR012338">
    <property type="entry name" value="Beta-lactam/transpept-like"/>
</dbReference>
<sequence length="263" mass="29598">MKILFFTLILVNTAFATVDFKKHFTDREACFTISDMSNGKVIAEYNSPRCDQRIPPNSSFKIAASLMAFDKGVFKDENQVIKWDGVKRDRPEINQDLTPMTFMSTSAKWVTEWIMPQLGEKTIHDLLEKYNYGNKDFSGGMKTAWVTSSLRISPREQVNFLTNFWNGKLASESATNLTKKVMFIKKLGNADLYGKTGTGCVKGHDCMAKPGKMFGWFVGVLKNGDKTYVFAGNGTDLEDQKTPGGPRMRDTTMEILTEMGLTK</sequence>
<evidence type="ECO:0000313" key="11">
    <source>
        <dbReference type="Proteomes" id="UP001324634"/>
    </source>
</evidence>
<keyword evidence="11" id="KW-1185">Reference proteome</keyword>
<keyword evidence="3 8" id="KW-0732">Signal</keyword>
<feature type="signal peptide" evidence="8">
    <location>
        <begin position="1"/>
        <end position="16"/>
    </location>
</feature>
<evidence type="ECO:0000256" key="7">
    <source>
        <dbReference type="RuleBase" id="RU361140"/>
    </source>
</evidence>
<accession>A0AAX4HLR7</accession>
<organism evidence="10 11">
    <name type="scientific">Peredibacter starrii</name>
    <dbReference type="NCBI Taxonomy" id="28202"/>
    <lineage>
        <taxon>Bacteria</taxon>
        <taxon>Pseudomonadati</taxon>
        <taxon>Bdellovibrionota</taxon>
        <taxon>Bacteriovoracia</taxon>
        <taxon>Bacteriovoracales</taxon>
        <taxon>Bacteriovoracaceae</taxon>
        <taxon>Peredibacter</taxon>
    </lineage>
</organism>
<name>A0AAX4HLR7_9BACT</name>
<evidence type="ECO:0000256" key="1">
    <source>
        <dbReference type="ARBA" id="ARBA00007898"/>
    </source>
</evidence>
<comment type="similarity">
    <text evidence="1 7">Belongs to the class-D beta-lactamase family.</text>
</comment>
<dbReference type="GO" id="GO:0008658">
    <property type="term" value="F:penicillin binding"/>
    <property type="evidence" value="ECO:0007669"/>
    <property type="project" value="InterPro"/>
</dbReference>
<evidence type="ECO:0000256" key="8">
    <source>
        <dbReference type="SAM" id="SignalP"/>
    </source>
</evidence>
<evidence type="ECO:0000256" key="3">
    <source>
        <dbReference type="ARBA" id="ARBA00022729"/>
    </source>
</evidence>
<evidence type="ECO:0000259" key="9">
    <source>
        <dbReference type="Pfam" id="PF00905"/>
    </source>
</evidence>
<keyword evidence="5 7" id="KW-0046">Antibiotic resistance</keyword>
<dbReference type="KEGG" id="psti:SOO65_16080"/>
<evidence type="ECO:0000256" key="5">
    <source>
        <dbReference type="ARBA" id="ARBA00023251"/>
    </source>
</evidence>
<protein>
    <recommendedName>
        <fullName evidence="2 7">Beta-lactamase</fullName>
        <ecNumber evidence="2 7">3.5.2.6</ecNumber>
    </recommendedName>
</protein>
<feature type="modified residue" description="N6-carboxylysine" evidence="6">
    <location>
        <position position="61"/>
    </location>
</feature>
<feature type="chain" id="PRO_5043489367" description="Beta-lactamase" evidence="8">
    <location>
        <begin position="17"/>
        <end position="263"/>
    </location>
</feature>
<evidence type="ECO:0000313" key="10">
    <source>
        <dbReference type="EMBL" id="WPU64213.1"/>
    </source>
</evidence>
<comment type="catalytic activity">
    <reaction evidence="7">
        <text>a beta-lactam + H2O = a substituted beta-amino acid</text>
        <dbReference type="Rhea" id="RHEA:20401"/>
        <dbReference type="ChEBI" id="CHEBI:15377"/>
        <dbReference type="ChEBI" id="CHEBI:35627"/>
        <dbReference type="ChEBI" id="CHEBI:140347"/>
        <dbReference type="EC" id="3.5.2.6"/>
    </reaction>
</comment>
<gene>
    <name evidence="10" type="ORF">SOO65_16080</name>
</gene>
<feature type="domain" description="Penicillin-binding protein transpeptidase" evidence="9">
    <location>
        <begin position="30"/>
        <end position="233"/>
    </location>
</feature>
<evidence type="ECO:0000256" key="4">
    <source>
        <dbReference type="ARBA" id="ARBA00022801"/>
    </source>
</evidence>
<dbReference type="RefSeq" id="WP_321392583.1">
    <property type="nucleotide sequence ID" value="NZ_CP139487.1"/>
</dbReference>
<dbReference type="EMBL" id="CP139487">
    <property type="protein sequence ID" value="WPU64213.1"/>
    <property type="molecule type" value="Genomic_DNA"/>
</dbReference>